<accession>A0A0A9C086</accession>
<organism evidence="1">
    <name type="scientific">Arundo donax</name>
    <name type="common">Giant reed</name>
    <name type="synonym">Donax arundinaceus</name>
    <dbReference type="NCBI Taxonomy" id="35708"/>
    <lineage>
        <taxon>Eukaryota</taxon>
        <taxon>Viridiplantae</taxon>
        <taxon>Streptophyta</taxon>
        <taxon>Embryophyta</taxon>
        <taxon>Tracheophyta</taxon>
        <taxon>Spermatophyta</taxon>
        <taxon>Magnoliopsida</taxon>
        <taxon>Liliopsida</taxon>
        <taxon>Poales</taxon>
        <taxon>Poaceae</taxon>
        <taxon>PACMAD clade</taxon>
        <taxon>Arundinoideae</taxon>
        <taxon>Arundineae</taxon>
        <taxon>Arundo</taxon>
    </lineage>
</organism>
<dbReference type="EMBL" id="GBRH01228216">
    <property type="protein sequence ID" value="JAD69679.1"/>
    <property type="molecule type" value="Transcribed_RNA"/>
</dbReference>
<protein>
    <submittedName>
        <fullName evidence="1">Uncharacterized protein</fullName>
    </submittedName>
</protein>
<reference evidence="1" key="1">
    <citation type="submission" date="2014-09" db="EMBL/GenBank/DDBJ databases">
        <authorList>
            <person name="Magalhaes I.L.F."/>
            <person name="Oliveira U."/>
            <person name="Santos F.R."/>
            <person name="Vidigal T.H.D.A."/>
            <person name="Brescovit A.D."/>
            <person name="Santos A.J."/>
        </authorList>
    </citation>
    <scope>NUCLEOTIDE SEQUENCE</scope>
    <source>
        <tissue evidence="1">Shoot tissue taken approximately 20 cm above the soil surface</tissue>
    </source>
</reference>
<reference evidence="1" key="2">
    <citation type="journal article" date="2015" name="Data Brief">
        <title>Shoot transcriptome of the giant reed, Arundo donax.</title>
        <authorList>
            <person name="Barrero R.A."/>
            <person name="Guerrero F.D."/>
            <person name="Moolhuijzen P."/>
            <person name="Goolsby J.A."/>
            <person name="Tidwell J."/>
            <person name="Bellgard S.E."/>
            <person name="Bellgard M.I."/>
        </authorList>
    </citation>
    <scope>NUCLEOTIDE SEQUENCE</scope>
    <source>
        <tissue evidence="1">Shoot tissue taken approximately 20 cm above the soil surface</tissue>
    </source>
</reference>
<evidence type="ECO:0000313" key="1">
    <source>
        <dbReference type="EMBL" id="JAD69679.1"/>
    </source>
</evidence>
<sequence>MSNSVFVMYTRLASGI</sequence>
<name>A0A0A9C086_ARUDO</name>
<dbReference type="AlphaFoldDB" id="A0A0A9C086"/>
<proteinExistence type="predicted"/>